<dbReference type="Proteomes" id="UP001217324">
    <property type="component" value="Chromosome"/>
</dbReference>
<reference evidence="2" key="2">
    <citation type="submission" date="2023-02" db="EMBL/GenBank/DDBJ databases">
        <title>Comparative genomics and fermentation flavor characterization of five lactic acid bacteria reveal flavor biosynthesis metabolic pathways in fermented muskmelon puree.</title>
        <authorList>
            <person name="Yuan L."/>
            <person name="Li M."/>
            <person name="Xu X."/>
            <person name="Lao F."/>
            <person name="Wu J."/>
        </authorList>
    </citation>
    <scope>NUCLEOTIDE SEQUENCE</scope>
    <source>
        <strain evidence="2">Pa-2</strain>
    </source>
</reference>
<organism evidence="1 3">
    <name type="scientific">Lactococcus garvieae</name>
    <dbReference type="NCBI Taxonomy" id="1363"/>
    <lineage>
        <taxon>Bacteria</taxon>
        <taxon>Bacillati</taxon>
        <taxon>Bacillota</taxon>
        <taxon>Bacilli</taxon>
        <taxon>Lactobacillales</taxon>
        <taxon>Streptococcaceae</taxon>
        <taxon>Lactococcus</taxon>
    </lineage>
</organism>
<dbReference type="RefSeq" id="WP_165706055.1">
    <property type="nucleotide sequence ID" value="NZ_CP099987.1"/>
</dbReference>
<dbReference type="Proteomes" id="UP001164042">
    <property type="component" value="Chromosome"/>
</dbReference>
<dbReference type="Gene3D" id="3.40.50.1820">
    <property type="entry name" value="alpha/beta hydrolase"/>
    <property type="match status" value="1"/>
</dbReference>
<reference evidence="1" key="1">
    <citation type="submission" date="2022-10" db="EMBL/GenBank/DDBJ databases">
        <title>Genome assembly of Lactococcus garvieae isolates from cricket gut.</title>
        <authorList>
            <person name="Luecke A.R."/>
            <person name="Brown A.M.V."/>
            <person name="Wakeman C.A."/>
        </authorList>
    </citation>
    <scope>NUCLEOTIDE SEQUENCE</scope>
    <source>
        <strain evidence="1">Alexii-11_2</strain>
    </source>
</reference>
<evidence type="ECO:0000313" key="3">
    <source>
        <dbReference type="Proteomes" id="UP001164042"/>
    </source>
</evidence>
<protein>
    <recommendedName>
        <fullName evidence="4">XcbB/CpsF family capsular polysaccharide biosynthesis protein</fullName>
    </recommendedName>
</protein>
<name>A0AA46TUH4_9LACT</name>
<accession>A0AA46TUH4</accession>
<dbReference type="AlphaFoldDB" id="A0AA46TUH4"/>
<proteinExistence type="predicted"/>
<sequence>MNKVTNISEFGISIDVKDTNGISFTARNRENGKDIEIPFRKFEDSYYINFADLEVCLNNNHRKVFYDFFLWKNGVCVERIVNSRKDAREVSKVIETVNKVTQINKKVTITPFRTSRNTLGCEIITETIDEKSFQSENGIEINYVEKIMKNGLKNKLIVTFPYNSPVNPKIKKSAAFYQYQKTLSNIGVSKIFLKDGGGKVGNWFLGFGNFDYRDATIEFLESKIKELGINKEDVIFFGVSKGGYNAILFGLILGISNVVVSSAIGKIYSFLGNRNQNSYIFPQDMSESKKEMYDNLIRQAAINTINKPNIYIITNKNDEYYTPHIPYLKEVFEENNIPHQIYHNPNPEITRHGLIYKKSRNEIYNLLFSLICGENSIKKIE</sequence>
<dbReference type="EMBL" id="CP109635">
    <property type="protein sequence ID" value="UYT09786.1"/>
    <property type="molecule type" value="Genomic_DNA"/>
</dbReference>
<evidence type="ECO:0000313" key="1">
    <source>
        <dbReference type="EMBL" id="UYT09786.1"/>
    </source>
</evidence>
<gene>
    <name evidence="1" type="ORF">OF801_07320</name>
    <name evidence="2" type="ORF">PWF74_05675</name>
</gene>
<dbReference type="InterPro" id="IPR029058">
    <property type="entry name" value="AB_hydrolase_fold"/>
</dbReference>
<evidence type="ECO:0000313" key="2">
    <source>
        <dbReference type="EMBL" id="WEA13034.1"/>
    </source>
</evidence>
<dbReference type="EMBL" id="CP118627">
    <property type="protein sequence ID" value="WEA13034.1"/>
    <property type="molecule type" value="Genomic_DNA"/>
</dbReference>
<evidence type="ECO:0008006" key="4">
    <source>
        <dbReference type="Google" id="ProtNLM"/>
    </source>
</evidence>
<dbReference type="SUPFAM" id="SSF53474">
    <property type="entry name" value="alpha/beta-Hydrolases"/>
    <property type="match status" value="1"/>
</dbReference>